<dbReference type="InterPro" id="IPR023162">
    <property type="entry name" value="Apc36109-like_dom_sf"/>
</dbReference>
<keyword evidence="2" id="KW-1185">Reference proteome</keyword>
<name>D0GKS8_9FUSO</name>
<dbReference type="Proteomes" id="UP000004226">
    <property type="component" value="Unassembled WGS sequence"/>
</dbReference>
<dbReference type="Gene3D" id="1.10.340.20">
    <property type="entry name" value="Apc36109-like domain"/>
    <property type="match status" value="1"/>
</dbReference>
<dbReference type="AlphaFoldDB" id="D0GKS8"/>
<accession>D0GKS8</accession>
<reference evidence="1 2" key="1">
    <citation type="submission" date="2009-10" db="EMBL/GenBank/DDBJ databases">
        <authorList>
            <person name="Harkins D.M."/>
            <person name="Madupu R."/>
            <person name="Durkin A.S."/>
            <person name="Torralba M."/>
            <person name="Methe B."/>
            <person name="Sutton G.G."/>
            <person name="Strausberg R.L."/>
            <person name="Nelson K.E."/>
        </authorList>
    </citation>
    <scope>NUCLEOTIDE SEQUENCE [LARGE SCALE GENOMIC DNA]</scope>
    <source>
        <strain evidence="1 2">F0264</strain>
    </source>
</reference>
<organism evidence="1 2">
    <name type="scientific">Pseudoleptotrichia goodfellowii F0264</name>
    <dbReference type="NCBI Taxonomy" id="596323"/>
    <lineage>
        <taxon>Bacteria</taxon>
        <taxon>Fusobacteriati</taxon>
        <taxon>Fusobacteriota</taxon>
        <taxon>Fusobacteriia</taxon>
        <taxon>Fusobacteriales</taxon>
        <taxon>Leptotrichiaceae</taxon>
        <taxon>Pseudoleptotrichia</taxon>
    </lineage>
</organism>
<gene>
    <name evidence="1" type="ORF">HMPREF0554_2197</name>
</gene>
<proteinExistence type="predicted"/>
<dbReference type="SUPFAM" id="SSF116922">
    <property type="entry name" value="YugE-like"/>
    <property type="match status" value="1"/>
</dbReference>
<dbReference type="EMBL" id="ADAD01000091">
    <property type="protein sequence ID" value="EEY35302.1"/>
    <property type="molecule type" value="Genomic_DNA"/>
</dbReference>
<evidence type="ECO:0000313" key="2">
    <source>
        <dbReference type="Proteomes" id="UP000004226"/>
    </source>
</evidence>
<comment type="caution">
    <text evidence="1">The sequence shown here is derived from an EMBL/GenBank/DDBJ whole genome shotgun (WGS) entry which is preliminary data.</text>
</comment>
<evidence type="ECO:0008006" key="3">
    <source>
        <dbReference type="Google" id="ProtNLM"/>
    </source>
</evidence>
<sequence length="55" mass="6629">MGKRKEYIKIIEFGNDIKKIINSWDPLDLLDIAPEDEYETEIREIRDIVIETENY</sequence>
<evidence type="ECO:0000313" key="1">
    <source>
        <dbReference type="EMBL" id="EEY35302.1"/>
    </source>
</evidence>
<protein>
    <recommendedName>
        <fullName evidence="3">DUF1871 domain-containing protein</fullName>
    </recommendedName>
</protein>
<dbReference type="RefSeq" id="WP_006807076.1">
    <property type="nucleotide sequence ID" value="NZ_ADAD01000091.1"/>
</dbReference>